<keyword evidence="1" id="KW-0175">Coiled coil</keyword>
<feature type="region of interest" description="Disordered" evidence="2">
    <location>
        <begin position="1"/>
        <end position="22"/>
    </location>
</feature>
<evidence type="ECO:0000256" key="1">
    <source>
        <dbReference type="SAM" id="Coils"/>
    </source>
</evidence>
<dbReference type="GeneID" id="26249177"/>
<dbReference type="EMBL" id="KI968774">
    <property type="protein sequence ID" value="EUN24045.1"/>
    <property type="molecule type" value="Genomic_DNA"/>
</dbReference>
<evidence type="ECO:0000313" key="3">
    <source>
        <dbReference type="EMBL" id="EUN24045.1"/>
    </source>
</evidence>
<protein>
    <submittedName>
        <fullName evidence="3">Uncharacterized protein</fullName>
    </submittedName>
</protein>
<evidence type="ECO:0000256" key="2">
    <source>
        <dbReference type="SAM" id="MobiDB-lite"/>
    </source>
</evidence>
<sequence>MASNSRTYGKKGSGQRKSSIHPLVNMQVTNDASMTDCGSENTFRPEASSPVVEEFETIAVRPTEVLDLETTSTVQLKSVVLPINPDFQVQAEDQAIRPSYNYGARLEMSYSYVAAAAFEEEKFDKHSAVDIGEPGYKLSAIMASMPFEVLRLIINSNLCKAIHDGNPELAKYHSEDAAWQQNSTGTNKSAAIYICHLVDKEHNAPTPQQCRKVIQRLRRYISGDPEYFKDAVALDNARNHRSSIEDIQNGRHHHLQGLIKRVQQIITFCTALEMRLSELDPDLIDVPLEKPLKYVGYSINVTARGAQHDKGGTSWFQQMALDAFRLEAPDAKFTFEGYTVCFMAHPHEVSVAESLIGVITGSMIETGGGFGVFQGGVQTTSARLPGLDDAARAVFWKQCDHWRNQNTPYNKNLDFDYKRMMETEEVQTPIDELDLELEELEKIYDEQCEQLEALKAEALKMNEQKRALIASTREKLNNLEQNMTDGFKKAGVLDIIQYLREETDASEKRLDEAHGGA</sequence>
<dbReference type="OrthoDB" id="3798482at2759"/>
<proteinExistence type="predicted"/>
<dbReference type="HOGENOM" id="CLU_526731_0_0_1"/>
<dbReference type="Proteomes" id="UP000054337">
    <property type="component" value="Unassembled WGS sequence"/>
</dbReference>
<dbReference type="RefSeq" id="XP_014553623.1">
    <property type="nucleotide sequence ID" value="XM_014698137.1"/>
</dbReference>
<accession>W7EDV2</accession>
<name>W7EDV2_BIPV3</name>
<keyword evidence="4" id="KW-1185">Reference proteome</keyword>
<gene>
    <name evidence="3" type="ORF">COCVIDRAFT_107165</name>
</gene>
<dbReference type="AlphaFoldDB" id="W7EDV2"/>
<feature type="coiled-coil region" evidence="1">
    <location>
        <begin position="430"/>
        <end position="482"/>
    </location>
</feature>
<reference evidence="3 4" key="1">
    <citation type="journal article" date="2013" name="PLoS Genet.">
        <title>Comparative genome structure, secondary metabolite, and effector coding capacity across Cochliobolus pathogens.</title>
        <authorList>
            <person name="Condon B.J."/>
            <person name="Leng Y."/>
            <person name="Wu D."/>
            <person name="Bushley K.E."/>
            <person name="Ohm R.A."/>
            <person name="Otillar R."/>
            <person name="Martin J."/>
            <person name="Schackwitz W."/>
            <person name="Grimwood J."/>
            <person name="MohdZainudin N."/>
            <person name="Xue C."/>
            <person name="Wang R."/>
            <person name="Manning V.A."/>
            <person name="Dhillon B."/>
            <person name="Tu Z.J."/>
            <person name="Steffenson B.J."/>
            <person name="Salamov A."/>
            <person name="Sun H."/>
            <person name="Lowry S."/>
            <person name="LaButti K."/>
            <person name="Han J."/>
            <person name="Copeland A."/>
            <person name="Lindquist E."/>
            <person name="Barry K."/>
            <person name="Schmutz J."/>
            <person name="Baker S.E."/>
            <person name="Ciuffetti L.M."/>
            <person name="Grigoriev I.V."/>
            <person name="Zhong S."/>
            <person name="Turgeon B.G."/>
        </authorList>
    </citation>
    <scope>NUCLEOTIDE SEQUENCE [LARGE SCALE GENOMIC DNA]</scope>
    <source>
        <strain evidence="3 4">FI3</strain>
    </source>
</reference>
<evidence type="ECO:0000313" key="4">
    <source>
        <dbReference type="Proteomes" id="UP000054337"/>
    </source>
</evidence>
<organism evidence="3 4">
    <name type="scientific">Bipolaris victoriae (strain FI3)</name>
    <name type="common">Victoria blight of oats agent</name>
    <name type="synonym">Cochliobolus victoriae</name>
    <dbReference type="NCBI Taxonomy" id="930091"/>
    <lineage>
        <taxon>Eukaryota</taxon>
        <taxon>Fungi</taxon>
        <taxon>Dikarya</taxon>
        <taxon>Ascomycota</taxon>
        <taxon>Pezizomycotina</taxon>
        <taxon>Dothideomycetes</taxon>
        <taxon>Pleosporomycetidae</taxon>
        <taxon>Pleosporales</taxon>
        <taxon>Pleosporineae</taxon>
        <taxon>Pleosporaceae</taxon>
        <taxon>Bipolaris</taxon>
    </lineage>
</organism>